<dbReference type="InterPro" id="IPR023214">
    <property type="entry name" value="HAD_sf"/>
</dbReference>
<organism evidence="1 2">
    <name type="scientific">Phocaeicola acetigenes</name>
    <dbReference type="NCBI Taxonomy" id="3016083"/>
    <lineage>
        <taxon>Bacteria</taxon>
        <taxon>Pseudomonadati</taxon>
        <taxon>Bacteroidota</taxon>
        <taxon>Bacteroidia</taxon>
        <taxon>Bacteroidales</taxon>
        <taxon>Bacteroidaceae</taxon>
        <taxon>Phocaeicola</taxon>
    </lineage>
</organism>
<name>A0ABT4PKE3_9BACT</name>
<dbReference type="Proteomes" id="UP001141933">
    <property type="component" value="Unassembled WGS sequence"/>
</dbReference>
<dbReference type="PANTHER" id="PTHR43344">
    <property type="entry name" value="PHOSPHOSERINE PHOSPHATASE"/>
    <property type="match status" value="1"/>
</dbReference>
<dbReference type="GO" id="GO:0016787">
    <property type="term" value="F:hydrolase activity"/>
    <property type="evidence" value="ECO:0007669"/>
    <property type="project" value="UniProtKB-KW"/>
</dbReference>
<dbReference type="Gene3D" id="1.20.1440.100">
    <property type="entry name" value="SG protein - dephosphorylation function"/>
    <property type="match status" value="1"/>
</dbReference>
<dbReference type="InterPro" id="IPR006385">
    <property type="entry name" value="HAD_hydro_SerB1"/>
</dbReference>
<dbReference type="RefSeq" id="WP_269878838.1">
    <property type="nucleotide sequence ID" value="NZ_JAPZVM010000013.1"/>
</dbReference>
<protein>
    <submittedName>
        <fullName evidence="1">HAD-IB family hydrolase</fullName>
    </submittedName>
</protein>
<proteinExistence type="predicted"/>
<accession>A0ABT4PKE3</accession>
<evidence type="ECO:0000313" key="1">
    <source>
        <dbReference type="EMBL" id="MCZ8373508.1"/>
    </source>
</evidence>
<sequence length="200" mass="23708">MKRKIAVFDFDGTITNKDTLLEFIRYTKGSVGLWMTFLLFSPLLICYKMKLYPNWKIKELIFSFLYKGVTRKEFDKLCTCFFQFKGISLIRWDAREKILSLQKEGYEILIISASIEDWVKPFAEYLNASTLLATIPEFDRQDKLTGYFQNKNCFGKEKVNRLLNLYPNREDYELIAFGDSRGDRDLLDFADQGYYRVFTK</sequence>
<dbReference type="Pfam" id="PF12710">
    <property type="entry name" value="HAD"/>
    <property type="match status" value="1"/>
</dbReference>
<keyword evidence="1" id="KW-0378">Hydrolase</keyword>
<reference evidence="1" key="1">
    <citation type="submission" date="2022-12" db="EMBL/GenBank/DDBJ databases">
        <title>Phocaeicola acetigenes sp. nov., isolated feces from a healthy human.</title>
        <authorList>
            <person name="Do H."/>
            <person name="Ha Y.B."/>
            <person name="Kim J.-S."/>
            <person name="Suh M.K."/>
            <person name="Kim H.S."/>
            <person name="Lee J.-S."/>
        </authorList>
    </citation>
    <scope>NUCLEOTIDE SEQUENCE</scope>
    <source>
        <strain evidence="1">KGMB11183</strain>
    </source>
</reference>
<keyword evidence="2" id="KW-1185">Reference proteome</keyword>
<dbReference type="InterPro" id="IPR036412">
    <property type="entry name" value="HAD-like_sf"/>
</dbReference>
<dbReference type="InterPro" id="IPR050582">
    <property type="entry name" value="HAD-like_SerB"/>
</dbReference>
<gene>
    <name evidence="1" type="ORF">O6P32_12455</name>
</gene>
<evidence type="ECO:0000313" key="2">
    <source>
        <dbReference type="Proteomes" id="UP001141933"/>
    </source>
</evidence>
<comment type="caution">
    <text evidence="1">The sequence shown here is derived from an EMBL/GenBank/DDBJ whole genome shotgun (WGS) entry which is preliminary data.</text>
</comment>
<dbReference type="PANTHER" id="PTHR43344:SF14">
    <property type="entry name" value="HAD-IB FAMILY HYDROLASE"/>
    <property type="match status" value="1"/>
</dbReference>
<dbReference type="NCBIfam" id="TIGR01488">
    <property type="entry name" value="HAD-SF-IB"/>
    <property type="match status" value="1"/>
</dbReference>
<dbReference type="NCBIfam" id="TIGR01490">
    <property type="entry name" value="HAD-SF-IB-hyp1"/>
    <property type="match status" value="1"/>
</dbReference>
<dbReference type="SUPFAM" id="SSF56784">
    <property type="entry name" value="HAD-like"/>
    <property type="match status" value="1"/>
</dbReference>
<dbReference type="EMBL" id="JAPZVM010000013">
    <property type="protein sequence ID" value="MCZ8373508.1"/>
    <property type="molecule type" value="Genomic_DNA"/>
</dbReference>
<dbReference type="Gene3D" id="3.40.50.1000">
    <property type="entry name" value="HAD superfamily/HAD-like"/>
    <property type="match status" value="1"/>
</dbReference>